<sequence length="434" mass="49508">MSTYIASSKPWADTPLTLIPTPIFITKQHDMFTSGASHMCMVHNSIFRGYNSIYHQAPHVAEVDKADFVGYCLTWHKFLKTHAENEESSLFPKTEELLDDKTIWEESHKEHETFMPALEKFKDYLVKLKSPCDFSGIKLLEIMATFQMPLGDHMRSEIATIANLAQHPRTPKEGSSEEKATQATFDTREGNKLLMSGPTDVLPFFLFNFDGDYEDGLWTNWPPIPGPVRWILIGLAKTLHPGWWKFASCDAARRRKALTSLRRYIEFGFLSVGDLRKLKMPLGEWYRQGVENNCIMDDRRDRDGEVTSINQGWKTRSNISGVAVHISGLTQILKPRIAQNSLKVNWVPSSQDRISAESLVFFTSTLSLYHSDIDLVGDIISWDDLSSYLELEVFPACAEQANSPLLGSNWKLYRVIFDITRLGHDMPLDETTYT</sequence>
<organism evidence="2 3">
    <name type="scientific">Cudoniella acicularis</name>
    <dbReference type="NCBI Taxonomy" id="354080"/>
    <lineage>
        <taxon>Eukaryota</taxon>
        <taxon>Fungi</taxon>
        <taxon>Dikarya</taxon>
        <taxon>Ascomycota</taxon>
        <taxon>Pezizomycotina</taxon>
        <taxon>Leotiomycetes</taxon>
        <taxon>Helotiales</taxon>
        <taxon>Tricladiaceae</taxon>
        <taxon>Cudoniella</taxon>
    </lineage>
</organism>
<comment type="caution">
    <text evidence="2">The sequence shown here is derived from an EMBL/GenBank/DDBJ whole genome shotgun (WGS) entry which is preliminary data.</text>
</comment>
<proteinExistence type="predicted"/>
<evidence type="ECO:0000313" key="3">
    <source>
        <dbReference type="Proteomes" id="UP000566819"/>
    </source>
</evidence>
<reference evidence="2 3" key="1">
    <citation type="submission" date="2020-03" db="EMBL/GenBank/DDBJ databases">
        <title>Draft Genome Sequence of Cudoniella acicularis.</title>
        <authorList>
            <person name="Buettner E."/>
            <person name="Kellner H."/>
        </authorList>
    </citation>
    <scope>NUCLEOTIDE SEQUENCE [LARGE SCALE GENOMIC DNA]</scope>
    <source>
        <strain evidence="2 3">DSM 108380</strain>
    </source>
</reference>
<gene>
    <name evidence="2" type="ORF">G7Y89_g9213</name>
</gene>
<dbReference type="PANTHER" id="PTHR38048">
    <property type="entry name" value="EXPRESSED PROTEIN"/>
    <property type="match status" value="1"/>
</dbReference>
<dbReference type="Pfam" id="PF01814">
    <property type="entry name" value="Hemerythrin"/>
    <property type="match status" value="1"/>
</dbReference>
<dbReference type="InterPro" id="IPR012312">
    <property type="entry name" value="Hemerythrin-like"/>
</dbReference>
<evidence type="ECO:0000259" key="1">
    <source>
        <dbReference type="Pfam" id="PF01814"/>
    </source>
</evidence>
<keyword evidence="3" id="KW-1185">Reference proteome</keyword>
<feature type="domain" description="Hemerythrin-like" evidence="1">
    <location>
        <begin position="42"/>
        <end position="160"/>
    </location>
</feature>
<protein>
    <recommendedName>
        <fullName evidence="1">Hemerythrin-like domain-containing protein</fullName>
    </recommendedName>
</protein>
<dbReference type="AlphaFoldDB" id="A0A8H4RF33"/>
<dbReference type="PANTHER" id="PTHR38048:SF2">
    <property type="entry name" value="HEMERYTHRIN-LIKE DOMAIN-CONTAINING PROTEIN"/>
    <property type="match status" value="1"/>
</dbReference>
<dbReference type="OrthoDB" id="58416at2759"/>
<dbReference type="Proteomes" id="UP000566819">
    <property type="component" value="Unassembled WGS sequence"/>
</dbReference>
<evidence type="ECO:0000313" key="2">
    <source>
        <dbReference type="EMBL" id="KAF4628937.1"/>
    </source>
</evidence>
<accession>A0A8H4RF33</accession>
<name>A0A8H4RF33_9HELO</name>
<dbReference type="InterPro" id="IPR053206">
    <property type="entry name" value="Dimeric_xanthone_biosynth"/>
</dbReference>
<dbReference type="Gene3D" id="1.20.120.520">
    <property type="entry name" value="nmb1532 protein domain like"/>
    <property type="match status" value="1"/>
</dbReference>
<dbReference type="EMBL" id="JAAMPI010000742">
    <property type="protein sequence ID" value="KAF4628937.1"/>
    <property type="molecule type" value="Genomic_DNA"/>
</dbReference>